<dbReference type="OrthoDB" id="4481893at2759"/>
<feature type="compositionally biased region" description="Low complexity" evidence="5">
    <location>
        <begin position="117"/>
        <end position="129"/>
    </location>
</feature>
<dbReference type="GO" id="GO:0008270">
    <property type="term" value="F:zinc ion binding"/>
    <property type="evidence" value="ECO:0007669"/>
    <property type="project" value="InterPro"/>
</dbReference>
<dbReference type="SUPFAM" id="SSF57701">
    <property type="entry name" value="Zn2/Cys6 DNA-binding domain"/>
    <property type="match status" value="1"/>
</dbReference>
<dbReference type="Proteomes" id="UP000509510">
    <property type="component" value="Chromosome III"/>
</dbReference>
<reference evidence="7" key="1">
    <citation type="submission" date="2020-06" db="EMBL/GenBank/DDBJ databases">
        <title>A chromosome-scale genome assembly of Talaromyces rugulosus W13939.</title>
        <authorList>
            <person name="Wang B."/>
            <person name="Guo L."/>
            <person name="Ye K."/>
            <person name="Wang L."/>
        </authorList>
    </citation>
    <scope>NUCLEOTIDE SEQUENCE [LARGE SCALE GENOMIC DNA]</scope>
    <source>
        <strain evidence="7">W13939</strain>
    </source>
</reference>
<evidence type="ECO:0000256" key="3">
    <source>
        <dbReference type="ARBA" id="ARBA00023163"/>
    </source>
</evidence>
<keyword evidence="4" id="KW-0539">Nucleus</keyword>
<feature type="compositionally biased region" description="Polar residues" evidence="5">
    <location>
        <begin position="14"/>
        <end position="31"/>
    </location>
</feature>
<feature type="region of interest" description="Disordered" evidence="5">
    <location>
        <begin position="65"/>
        <end position="175"/>
    </location>
</feature>
<sequence length="246" mass="27566">MPSDEVPRAPRPQPESSAEPSAFLDNSNNVQPPAASAPAKKTRTRKEIKPKFTPACENCRVKKLRCTHRRPIGQEIDTTSVHAKPAQSEKPEGPRTKRLRSTLRNPGHDDLIGYDTVPVAEPAEPAAQPGRQALGLRKRKRSRDEAEESAIGISANPLISGPSQPAKQRHAPPAANRRWTLQEISTITWCDTMEERFRRRLKTAKEQWRRLGETIEIAHAQFDELVEDMDAMGHILKEWDGKFPGA</sequence>
<keyword evidence="3" id="KW-0804">Transcription</keyword>
<protein>
    <recommendedName>
        <fullName evidence="8">Zn(2)-C6 fungal-type domain-containing protein</fullName>
    </recommendedName>
</protein>
<evidence type="ECO:0000313" key="7">
    <source>
        <dbReference type="Proteomes" id="UP000509510"/>
    </source>
</evidence>
<feature type="region of interest" description="Disordered" evidence="5">
    <location>
        <begin position="1"/>
        <end position="52"/>
    </location>
</feature>
<dbReference type="AlphaFoldDB" id="A0A7H8QWK1"/>
<dbReference type="GO" id="GO:0000981">
    <property type="term" value="F:DNA-binding transcription factor activity, RNA polymerase II-specific"/>
    <property type="evidence" value="ECO:0007669"/>
    <property type="project" value="InterPro"/>
</dbReference>
<accession>A0A7H8QWK1</accession>
<evidence type="ECO:0000256" key="1">
    <source>
        <dbReference type="ARBA" id="ARBA00023015"/>
    </source>
</evidence>
<organism evidence="6 7">
    <name type="scientific">Talaromyces rugulosus</name>
    <name type="common">Penicillium rugulosum</name>
    <dbReference type="NCBI Taxonomy" id="121627"/>
    <lineage>
        <taxon>Eukaryota</taxon>
        <taxon>Fungi</taxon>
        <taxon>Dikarya</taxon>
        <taxon>Ascomycota</taxon>
        <taxon>Pezizomycotina</taxon>
        <taxon>Eurotiomycetes</taxon>
        <taxon>Eurotiomycetidae</taxon>
        <taxon>Eurotiales</taxon>
        <taxon>Trichocomaceae</taxon>
        <taxon>Talaromyces</taxon>
        <taxon>Talaromyces sect. Islandici</taxon>
    </lineage>
</organism>
<evidence type="ECO:0008006" key="8">
    <source>
        <dbReference type="Google" id="ProtNLM"/>
    </source>
</evidence>
<evidence type="ECO:0000256" key="5">
    <source>
        <dbReference type="SAM" id="MobiDB-lite"/>
    </source>
</evidence>
<keyword evidence="1" id="KW-0805">Transcription regulation</keyword>
<evidence type="ECO:0000256" key="2">
    <source>
        <dbReference type="ARBA" id="ARBA00023125"/>
    </source>
</evidence>
<keyword evidence="2" id="KW-0238">DNA-binding</keyword>
<dbReference type="KEGG" id="trg:TRUGW13939_05551"/>
<dbReference type="InterPro" id="IPR036864">
    <property type="entry name" value="Zn2-C6_fun-type_DNA-bd_sf"/>
</dbReference>
<gene>
    <name evidence="6" type="ORF">TRUGW13939_05551</name>
</gene>
<dbReference type="GO" id="GO:0003677">
    <property type="term" value="F:DNA binding"/>
    <property type="evidence" value="ECO:0007669"/>
    <property type="project" value="UniProtKB-KW"/>
</dbReference>
<name>A0A7H8QWK1_TALRU</name>
<keyword evidence="7" id="KW-1185">Reference proteome</keyword>
<dbReference type="GeneID" id="55993048"/>
<dbReference type="RefSeq" id="XP_035344607.1">
    <property type="nucleotide sequence ID" value="XM_035488714.1"/>
</dbReference>
<evidence type="ECO:0000256" key="4">
    <source>
        <dbReference type="ARBA" id="ARBA00023242"/>
    </source>
</evidence>
<evidence type="ECO:0000313" key="6">
    <source>
        <dbReference type="EMBL" id="QKX58429.1"/>
    </source>
</evidence>
<dbReference type="EMBL" id="CP055900">
    <property type="protein sequence ID" value="QKX58429.1"/>
    <property type="molecule type" value="Genomic_DNA"/>
</dbReference>
<proteinExistence type="predicted"/>